<proteinExistence type="predicted"/>
<evidence type="ECO:0000313" key="2">
    <source>
        <dbReference type="Proteomes" id="UP000694866"/>
    </source>
</evidence>
<dbReference type="RefSeq" id="XP_011313163.1">
    <property type="nucleotide sequence ID" value="XM_011314861.1"/>
</dbReference>
<evidence type="ECO:0000256" key="1">
    <source>
        <dbReference type="SAM" id="MobiDB-lite"/>
    </source>
</evidence>
<feature type="compositionally biased region" description="Polar residues" evidence="1">
    <location>
        <begin position="255"/>
        <end position="273"/>
    </location>
</feature>
<name>A0A9R1UAF8_9HYME</name>
<feature type="compositionally biased region" description="Basic and acidic residues" evidence="1">
    <location>
        <begin position="8"/>
        <end position="18"/>
    </location>
</feature>
<dbReference type="OrthoDB" id="7698620at2759"/>
<dbReference type="Proteomes" id="UP000694866">
    <property type="component" value="Unplaced"/>
</dbReference>
<gene>
    <name evidence="3" type="primary">LOC105272655</name>
</gene>
<accession>A0A9R1UAF8</accession>
<feature type="region of interest" description="Disordered" evidence="1">
    <location>
        <begin position="1"/>
        <end position="22"/>
    </location>
</feature>
<dbReference type="KEGG" id="fas:105272655"/>
<dbReference type="AlphaFoldDB" id="A0A9R1UAF8"/>
<organism evidence="2 3">
    <name type="scientific">Fopius arisanus</name>
    <dbReference type="NCBI Taxonomy" id="64838"/>
    <lineage>
        <taxon>Eukaryota</taxon>
        <taxon>Metazoa</taxon>
        <taxon>Ecdysozoa</taxon>
        <taxon>Arthropoda</taxon>
        <taxon>Hexapoda</taxon>
        <taxon>Insecta</taxon>
        <taxon>Pterygota</taxon>
        <taxon>Neoptera</taxon>
        <taxon>Endopterygota</taxon>
        <taxon>Hymenoptera</taxon>
        <taxon>Apocrita</taxon>
        <taxon>Ichneumonoidea</taxon>
        <taxon>Braconidae</taxon>
        <taxon>Opiinae</taxon>
        <taxon>Fopius</taxon>
    </lineage>
</organism>
<sequence length="298" mass="33958">MVLPQDQQKTEDESDRGQENFLTRPVQPRVLEFGELKTDVDENKAIKPAVPKRLETLASLQRLNTPVWKEVRFSKALRYFQAYPGFTDLKINEELCHLDKRRDSVAPTERVLASLANAVLEQKELLQEGLQEVVNWTSNNPTELNPDTLFHRLASTFGPESKMASNFTQILQIICGKRAECVEIRRERLLAEVQNKNVQAAMRKIPPSVDYLFGKDSLNPLIQSLGGPQNWLGTPSYATKRPTFKREFQRGTGRGTLSGNTTRPSPVSRNQSFKPRGDTKKIQPRPRSNDSFRKPEDK</sequence>
<protein>
    <submittedName>
        <fullName evidence="3">Uncharacterized protein</fullName>
    </submittedName>
</protein>
<evidence type="ECO:0000313" key="3">
    <source>
        <dbReference type="RefSeq" id="XP_011313163.1"/>
    </source>
</evidence>
<keyword evidence="2" id="KW-1185">Reference proteome</keyword>
<feature type="compositionally biased region" description="Basic and acidic residues" evidence="1">
    <location>
        <begin position="275"/>
        <end position="298"/>
    </location>
</feature>
<dbReference type="GeneID" id="105272655"/>
<reference evidence="3" key="1">
    <citation type="submission" date="2025-08" db="UniProtKB">
        <authorList>
            <consortium name="RefSeq"/>
        </authorList>
    </citation>
    <scope>IDENTIFICATION</scope>
    <source>
        <strain evidence="3">USDA-PBARC FA_bdor</strain>
        <tissue evidence="3">Whole organism</tissue>
    </source>
</reference>
<feature type="region of interest" description="Disordered" evidence="1">
    <location>
        <begin position="231"/>
        <end position="298"/>
    </location>
</feature>